<keyword evidence="1" id="KW-0732">Signal</keyword>
<organism evidence="2 3">
    <name type="scientific">Marasmius tenuissimus</name>
    <dbReference type="NCBI Taxonomy" id="585030"/>
    <lineage>
        <taxon>Eukaryota</taxon>
        <taxon>Fungi</taxon>
        <taxon>Dikarya</taxon>
        <taxon>Basidiomycota</taxon>
        <taxon>Agaricomycotina</taxon>
        <taxon>Agaricomycetes</taxon>
        <taxon>Agaricomycetidae</taxon>
        <taxon>Agaricales</taxon>
        <taxon>Marasmiineae</taxon>
        <taxon>Marasmiaceae</taxon>
        <taxon>Marasmius</taxon>
    </lineage>
</organism>
<sequence>MFKSLSKALFTLAVLGGRASASAILFPMYIYPFAGTPCGGWTGVIDAIKAHQDLPFYLVINPDSGPGPVNTQPNSDWTGCIPQLKNASSNVRVLGYVHTTYGHETESAVVANITTYANWDTSYRPQGIFFDESPNDPGANLTYMRTLASQARSSFSSDSPVVLNPGVAADSGYYDFSTFIITAENTYSAFSTSQLSFSPSTPASKQAVVLHHGPTTTDASLIQELVATDKIGAIFLTSEEYASIPTDWNNFVNLVAAASQ</sequence>
<proteinExistence type="predicted"/>
<reference evidence="2 3" key="1">
    <citation type="submission" date="2024-05" db="EMBL/GenBank/DDBJ databases">
        <title>A draft genome resource for the thread blight pathogen Marasmius tenuissimus strain MS-2.</title>
        <authorList>
            <person name="Yulfo-Soto G.E."/>
            <person name="Baruah I.K."/>
            <person name="Amoako-Attah I."/>
            <person name="Bukari Y."/>
            <person name="Meinhardt L.W."/>
            <person name="Bailey B.A."/>
            <person name="Cohen S.P."/>
        </authorList>
    </citation>
    <scope>NUCLEOTIDE SEQUENCE [LARGE SCALE GENOMIC DNA]</scope>
    <source>
        <strain evidence="2 3">MS-2</strain>
    </source>
</reference>
<accession>A0ABR3A5A9</accession>
<feature type="chain" id="PRO_5045324436" description="Spherulin-4" evidence="1">
    <location>
        <begin position="22"/>
        <end position="260"/>
    </location>
</feature>
<comment type="caution">
    <text evidence="2">The sequence shown here is derived from an EMBL/GenBank/DDBJ whole genome shotgun (WGS) entry which is preliminary data.</text>
</comment>
<dbReference type="PANTHER" id="PTHR35040">
    <property type="match status" value="1"/>
</dbReference>
<evidence type="ECO:0000313" key="2">
    <source>
        <dbReference type="EMBL" id="KAL0069071.1"/>
    </source>
</evidence>
<evidence type="ECO:0000256" key="1">
    <source>
        <dbReference type="SAM" id="SignalP"/>
    </source>
</evidence>
<evidence type="ECO:0000313" key="3">
    <source>
        <dbReference type="Proteomes" id="UP001437256"/>
    </source>
</evidence>
<keyword evidence="3" id="KW-1185">Reference proteome</keyword>
<dbReference type="EMBL" id="JBBXMP010000014">
    <property type="protein sequence ID" value="KAL0069071.1"/>
    <property type="molecule type" value="Genomic_DNA"/>
</dbReference>
<protein>
    <recommendedName>
        <fullName evidence="4">Spherulin-4</fullName>
    </recommendedName>
</protein>
<dbReference type="Pfam" id="PF12138">
    <property type="entry name" value="Spherulin4"/>
    <property type="match status" value="1"/>
</dbReference>
<evidence type="ECO:0008006" key="4">
    <source>
        <dbReference type="Google" id="ProtNLM"/>
    </source>
</evidence>
<dbReference type="InterPro" id="IPR021986">
    <property type="entry name" value="Spherulin4"/>
</dbReference>
<dbReference type="Proteomes" id="UP001437256">
    <property type="component" value="Unassembled WGS sequence"/>
</dbReference>
<name>A0ABR3A5A9_9AGAR</name>
<feature type="signal peptide" evidence="1">
    <location>
        <begin position="1"/>
        <end position="21"/>
    </location>
</feature>
<dbReference type="PANTHER" id="PTHR35040:SF9">
    <property type="entry name" value="4-LIKE CELL SURFACE PROTEIN, PUTATIVE (AFU_ORTHOLOGUE AFUA_4G14080)-RELATED"/>
    <property type="match status" value="1"/>
</dbReference>
<gene>
    <name evidence="2" type="ORF">AAF712_003757</name>
</gene>